<keyword evidence="2" id="KW-0255">Endonuclease</keyword>
<dbReference type="InterPro" id="IPR003607">
    <property type="entry name" value="HD/PDEase_dom"/>
</dbReference>
<dbReference type="CDD" id="cd22431">
    <property type="entry name" value="KH-I_RNaseY"/>
    <property type="match status" value="1"/>
</dbReference>
<dbReference type="NCBIfam" id="TIGR00277">
    <property type="entry name" value="HDIG"/>
    <property type="match status" value="1"/>
</dbReference>
<dbReference type="Gene3D" id="3.30.1370.10">
    <property type="entry name" value="K Homology domain, type 1"/>
    <property type="match status" value="1"/>
</dbReference>
<gene>
    <name evidence="6" type="ORF">LCGC14_3124430</name>
</gene>
<dbReference type="GO" id="GO:0006402">
    <property type="term" value="P:mRNA catabolic process"/>
    <property type="evidence" value="ECO:0007669"/>
    <property type="project" value="InterPro"/>
</dbReference>
<dbReference type="InterPro" id="IPR004088">
    <property type="entry name" value="KH_dom_type_1"/>
</dbReference>
<dbReference type="InterPro" id="IPR006674">
    <property type="entry name" value="HD_domain"/>
</dbReference>
<dbReference type="SUPFAM" id="SSF109604">
    <property type="entry name" value="HD-domain/PDEase-like"/>
    <property type="match status" value="1"/>
</dbReference>
<dbReference type="EMBL" id="LAZR01067993">
    <property type="protein sequence ID" value="KKK50497.1"/>
    <property type="molecule type" value="Genomic_DNA"/>
</dbReference>
<keyword evidence="3" id="KW-0378">Hydrolase</keyword>
<accession>A0A0F8W1B8</accession>
<dbReference type="PROSITE" id="PS51831">
    <property type="entry name" value="HD"/>
    <property type="match status" value="1"/>
</dbReference>
<dbReference type="Gene3D" id="1.10.3210.10">
    <property type="entry name" value="Hypothetical protein af1432"/>
    <property type="match status" value="1"/>
</dbReference>
<evidence type="ECO:0000259" key="5">
    <source>
        <dbReference type="PROSITE" id="PS51831"/>
    </source>
</evidence>
<reference evidence="6" key="1">
    <citation type="journal article" date="2015" name="Nature">
        <title>Complex archaea that bridge the gap between prokaryotes and eukaryotes.</title>
        <authorList>
            <person name="Spang A."/>
            <person name="Saw J.H."/>
            <person name="Jorgensen S.L."/>
            <person name="Zaremba-Niedzwiedzka K."/>
            <person name="Martijn J."/>
            <person name="Lind A.E."/>
            <person name="van Eijk R."/>
            <person name="Schleper C."/>
            <person name="Guy L."/>
            <person name="Ettema T.J."/>
        </authorList>
    </citation>
    <scope>NUCLEOTIDE SEQUENCE</scope>
</reference>
<dbReference type="GO" id="GO:0016020">
    <property type="term" value="C:membrane"/>
    <property type="evidence" value="ECO:0007669"/>
    <property type="project" value="InterPro"/>
</dbReference>
<dbReference type="Pfam" id="PF00013">
    <property type="entry name" value="KH_1"/>
    <property type="match status" value="1"/>
</dbReference>
<evidence type="ECO:0000256" key="3">
    <source>
        <dbReference type="ARBA" id="ARBA00022801"/>
    </source>
</evidence>
<dbReference type="GO" id="GO:0004519">
    <property type="term" value="F:endonuclease activity"/>
    <property type="evidence" value="ECO:0007669"/>
    <property type="project" value="UniProtKB-KW"/>
</dbReference>
<dbReference type="CDD" id="cd00077">
    <property type="entry name" value="HDc"/>
    <property type="match status" value="1"/>
</dbReference>
<feature type="non-terminal residue" evidence="6">
    <location>
        <position position="1"/>
    </location>
</feature>
<evidence type="ECO:0000313" key="6">
    <source>
        <dbReference type="EMBL" id="KKK50497.1"/>
    </source>
</evidence>
<keyword evidence="1" id="KW-0540">Nuclease</keyword>
<dbReference type="SMART" id="SM00471">
    <property type="entry name" value="HDc"/>
    <property type="match status" value="1"/>
</dbReference>
<dbReference type="AlphaFoldDB" id="A0A0F8W1B8"/>
<evidence type="ECO:0000256" key="2">
    <source>
        <dbReference type="ARBA" id="ARBA00022759"/>
    </source>
</evidence>
<dbReference type="PANTHER" id="PTHR12826">
    <property type="entry name" value="RIBONUCLEASE Y"/>
    <property type="match status" value="1"/>
</dbReference>
<evidence type="ECO:0000256" key="1">
    <source>
        <dbReference type="ARBA" id="ARBA00022722"/>
    </source>
</evidence>
<dbReference type="HAMAP" id="MF_00335">
    <property type="entry name" value="RNase_Y"/>
    <property type="match status" value="1"/>
</dbReference>
<feature type="domain" description="HD" evidence="5">
    <location>
        <begin position="121"/>
        <end position="214"/>
    </location>
</feature>
<dbReference type="NCBIfam" id="TIGR03319">
    <property type="entry name" value="RNase_Y"/>
    <property type="match status" value="1"/>
</dbReference>
<dbReference type="PANTHER" id="PTHR12826:SF15">
    <property type="entry name" value="RIBONUCLEASE Y"/>
    <property type="match status" value="1"/>
</dbReference>
<dbReference type="GO" id="GO:0016787">
    <property type="term" value="F:hydrolase activity"/>
    <property type="evidence" value="ECO:0007669"/>
    <property type="project" value="UniProtKB-KW"/>
</dbReference>
<dbReference type="InterPro" id="IPR017705">
    <property type="entry name" value="Ribonuclease_Y"/>
</dbReference>
<proteinExistence type="inferred from homology"/>
<dbReference type="PROSITE" id="PS50084">
    <property type="entry name" value="KH_TYPE_1"/>
    <property type="match status" value="1"/>
</dbReference>
<protein>
    <recommendedName>
        <fullName evidence="5">HD domain-containing protein</fullName>
    </recommendedName>
</protein>
<dbReference type="FunFam" id="1.10.3210.10:FF:000013">
    <property type="entry name" value="Ribonuclease Y"/>
    <property type="match status" value="1"/>
</dbReference>
<evidence type="ECO:0000256" key="4">
    <source>
        <dbReference type="ARBA" id="ARBA00022884"/>
    </source>
</evidence>
<dbReference type="InterPro" id="IPR036612">
    <property type="entry name" value="KH_dom_type_1_sf"/>
</dbReference>
<name>A0A0F8W1B8_9ZZZZ</name>
<comment type="caution">
    <text evidence="6">The sequence shown here is derived from an EMBL/GenBank/DDBJ whole genome shotgun (WGS) entry which is preliminary data.</text>
</comment>
<dbReference type="SUPFAM" id="SSF54791">
    <property type="entry name" value="Eukaryotic type KH-domain (KH-domain type I)"/>
    <property type="match status" value="1"/>
</dbReference>
<dbReference type="InterPro" id="IPR006675">
    <property type="entry name" value="HDIG_dom"/>
</dbReference>
<dbReference type="Pfam" id="PF01966">
    <property type="entry name" value="HD"/>
    <property type="match status" value="1"/>
</dbReference>
<dbReference type="GO" id="GO:0003723">
    <property type="term" value="F:RNA binding"/>
    <property type="evidence" value="ECO:0007669"/>
    <property type="project" value="UniProtKB-KW"/>
</dbReference>
<sequence>LPNYEMKGRIIGREGRNIRALETLTGVDIIIDDTPEAVVISSFDPVRREIARVSMERLIVDGRIHPARIEEVTSKVTKEINQLILEEGEKAAFDLSVQGLAPELIPYIGRLHFRTSYGQNILAHSREVANLSGMIAAEIGADSDLGKRGGLLHDIGKAVITEGEGGHAIIGAELARKVGERPEVVNIIESHHNDREPLSVEAVIIQAADAISASRPGARRESMDAYIKRLESLENIAESFEGVEKSFAIQAGREIRVIVNNDRVDDEVAKNVAREIAKRIEKELKYPGRIKVTLIRETRIVEYAR</sequence>
<organism evidence="6">
    <name type="scientific">marine sediment metagenome</name>
    <dbReference type="NCBI Taxonomy" id="412755"/>
    <lineage>
        <taxon>unclassified sequences</taxon>
        <taxon>metagenomes</taxon>
        <taxon>ecological metagenomes</taxon>
    </lineage>
</organism>
<keyword evidence="4" id="KW-0694">RNA-binding</keyword>